<protein>
    <submittedName>
        <fullName evidence="3">Uncharacterized protein</fullName>
    </submittedName>
</protein>
<evidence type="ECO:0000259" key="1">
    <source>
        <dbReference type="Pfam" id="PF06985"/>
    </source>
</evidence>
<feature type="domain" description="Heterokaryon incompatibility" evidence="1">
    <location>
        <begin position="22"/>
        <end position="119"/>
    </location>
</feature>
<dbReference type="OrthoDB" id="20872at2759"/>
<dbReference type="InterPro" id="IPR058525">
    <property type="entry name" value="DUF8212"/>
</dbReference>
<gene>
    <name evidence="3" type="ORF">CC86DRAFT_275747</name>
</gene>
<dbReference type="PANTHER" id="PTHR10622:SF10">
    <property type="entry name" value="HET DOMAIN-CONTAINING PROTEIN"/>
    <property type="match status" value="1"/>
</dbReference>
<organism evidence="3 4">
    <name type="scientific">Ophiobolus disseminans</name>
    <dbReference type="NCBI Taxonomy" id="1469910"/>
    <lineage>
        <taxon>Eukaryota</taxon>
        <taxon>Fungi</taxon>
        <taxon>Dikarya</taxon>
        <taxon>Ascomycota</taxon>
        <taxon>Pezizomycotina</taxon>
        <taxon>Dothideomycetes</taxon>
        <taxon>Pleosporomycetidae</taxon>
        <taxon>Pleosporales</taxon>
        <taxon>Pleosporineae</taxon>
        <taxon>Phaeosphaeriaceae</taxon>
        <taxon>Ophiobolus</taxon>
    </lineage>
</organism>
<feature type="non-terminal residue" evidence="3">
    <location>
        <position position="246"/>
    </location>
</feature>
<dbReference type="EMBL" id="MU006217">
    <property type="protein sequence ID" value="KAF2832179.1"/>
    <property type="molecule type" value="Genomic_DNA"/>
</dbReference>
<dbReference type="Pfam" id="PF06985">
    <property type="entry name" value="HET"/>
    <property type="match status" value="1"/>
</dbReference>
<evidence type="ECO:0000313" key="4">
    <source>
        <dbReference type="Proteomes" id="UP000799424"/>
    </source>
</evidence>
<dbReference type="Pfam" id="PF26640">
    <property type="entry name" value="DUF8212"/>
    <property type="match status" value="1"/>
</dbReference>
<accession>A0A6A7AHL8</accession>
<proteinExistence type="predicted"/>
<dbReference type="PANTHER" id="PTHR10622">
    <property type="entry name" value="HET DOMAIN-CONTAINING PROTEIN"/>
    <property type="match status" value="1"/>
</dbReference>
<dbReference type="AlphaFoldDB" id="A0A6A7AHL8"/>
<feature type="domain" description="DUF8212" evidence="2">
    <location>
        <begin position="226"/>
        <end position="246"/>
    </location>
</feature>
<dbReference type="InterPro" id="IPR010730">
    <property type="entry name" value="HET"/>
</dbReference>
<reference evidence="3" key="1">
    <citation type="journal article" date="2020" name="Stud. Mycol.">
        <title>101 Dothideomycetes genomes: a test case for predicting lifestyles and emergence of pathogens.</title>
        <authorList>
            <person name="Haridas S."/>
            <person name="Albert R."/>
            <person name="Binder M."/>
            <person name="Bloem J."/>
            <person name="Labutti K."/>
            <person name="Salamov A."/>
            <person name="Andreopoulos B."/>
            <person name="Baker S."/>
            <person name="Barry K."/>
            <person name="Bills G."/>
            <person name="Bluhm B."/>
            <person name="Cannon C."/>
            <person name="Castanera R."/>
            <person name="Culley D."/>
            <person name="Daum C."/>
            <person name="Ezra D."/>
            <person name="Gonzalez J."/>
            <person name="Henrissat B."/>
            <person name="Kuo A."/>
            <person name="Liang C."/>
            <person name="Lipzen A."/>
            <person name="Lutzoni F."/>
            <person name="Magnuson J."/>
            <person name="Mondo S."/>
            <person name="Nolan M."/>
            <person name="Ohm R."/>
            <person name="Pangilinan J."/>
            <person name="Park H.-J."/>
            <person name="Ramirez L."/>
            <person name="Alfaro M."/>
            <person name="Sun H."/>
            <person name="Tritt A."/>
            <person name="Yoshinaga Y."/>
            <person name="Zwiers L.-H."/>
            <person name="Turgeon B."/>
            <person name="Goodwin S."/>
            <person name="Spatafora J."/>
            <person name="Crous P."/>
            <person name="Grigoriev I."/>
        </authorList>
    </citation>
    <scope>NUCLEOTIDE SEQUENCE</scope>
    <source>
        <strain evidence="3">CBS 113818</strain>
    </source>
</reference>
<sequence>MRLLHVKNFTLHTYYEDDAPPFAILSHTWLREDEEVSLASLLEPSNSDSMSWRDLPGAQKIIYLCKQAADDGLEYAWMDTCCIDKTNSVELGEAINSMFRWYQQSKTCYAYLIDVDEELGKKMTQSRWWNRAWTLQELVAPTVVHFYDKHWRPLGSKANLTQLVSSRSGIDHETLKQPDTMYVKSIAHRMSWAAHREATRLEDQAYSLLGIFDVNLSMQYGEGSTAFMRLQEKIMNKTNDQTLFAW</sequence>
<dbReference type="Proteomes" id="UP000799424">
    <property type="component" value="Unassembled WGS sequence"/>
</dbReference>
<evidence type="ECO:0000313" key="3">
    <source>
        <dbReference type="EMBL" id="KAF2832179.1"/>
    </source>
</evidence>
<keyword evidence="4" id="KW-1185">Reference proteome</keyword>
<name>A0A6A7AHL8_9PLEO</name>
<evidence type="ECO:0000259" key="2">
    <source>
        <dbReference type="Pfam" id="PF26640"/>
    </source>
</evidence>